<reference evidence="2 3" key="2">
    <citation type="submission" date="2006-07" db="EMBL/GenBank/DDBJ databases">
        <title>Sequencing of the draft genome and assembly of Chlorobium ferroxidans DSM 13031.</title>
        <authorList>
            <consortium name="US DOE Joint Genome Institute (JGI-PGF)"/>
            <person name="Copeland A."/>
            <person name="Lucas S."/>
            <person name="Lapidus A."/>
            <person name="Barry K."/>
            <person name="Glavina del Rio T."/>
            <person name="Dalin E."/>
            <person name="Tice H."/>
            <person name="Bruce D."/>
            <person name="Pitluck S."/>
            <person name="Richardson P."/>
        </authorList>
    </citation>
    <scope>NUCLEOTIDE SEQUENCE [LARGE SCALE GENOMIC DNA]</scope>
    <source>
        <strain evidence="2 3">DSM 13031</strain>
    </source>
</reference>
<dbReference type="AlphaFoldDB" id="Q0YTH8"/>
<accession>Q0YTH8</accession>
<evidence type="ECO:0000313" key="2">
    <source>
        <dbReference type="EMBL" id="EAT59573.1"/>
    </source>
</evidence>
<dbReference type="GO" id="GO:0008168">
    <property type="term" value="F:methyltransferase activity"/>
    <property type="evidence" value="ECO:0007669"/>
    <property type="project" value="UniProtKB-KW"/>
</dbReference>
<reference evidence="2 3" key="1">
    <citation type="submission" date="2006-07" db="EMBL/GenBank/DDBJ databases">
        <title>Annotation of the draft genome assembly of Chlorobium ferroxidans DSM 13031.</title>
        <authorList>
            <consortium name="US DOE Joint Genome Institute (JGI-ORNL)"/>
            <person name="Larimer F."/>
            <person name="Land M."/>
            <person name="Hauser L."/>
        </authorList>
    </citation>
    <scope>NUCLEOTIDE SEQUENCE [LARGE SCALE GENOMIC DNA]</scope>
    <source>
        <strain evidence="2 3">DSM 13031</strain>
    </source>
</reference>
<feature type="domain" description="Methyltransferase FkbM" evidence="1">
    <location>
        <begin position="80"/>
        <end position="236"/>
    </location>
</feature>
<dbReference type="PANTHER" id="PTHR34203">
    <property type="entry name" value="METHYLTRANSFERASE, FKBM FAMILY PROTEIN"/>
    <property type="match status" value="1"/>
</dbReference>
<gene>
    <name evidence="2" type="ORF">CferDRAFT_1580</name>
</gene>
<keyword evidence="3" id="KW-1185">Reference proteome</keyword>
<sequence length="294" mass="32767">MKPVPVRNVRVPLEAKILRFMKTISQLAGHQRLVSGKHGVFVYNLHCFYCGRALELYGEYCEHEVQLFSKIVQKGDTVWEIGANIGALAVPLAGMVGNNGCLVAFEPQPEVFNNLAANFALNCLGWARALPFALGERPGIVTLPRVFYDRPGNFGGISLMDSSGGGERVECRRGDDLSGFLPKPDFVKIDVEGMEAGVLRGMSEMINSAKPVLYVENDRPEKSQHLVELLWSFGYQCWWHIAAYFNADNHFGLQENLYPDQVAVNMLCMHPGNQRIQITDLPISNAAEHPFSRN</sequence>
<evidence type="ECO:0000259" key="1">
    <source>
        <dbReference type="Pfam" id="PF05050"/>
    </source>
</evidence>
<dbReference type="InterPro" id="IPR029063">
    <property type="entry name" value="SAM-dependent_MTases_sf"/>
</dbReference>
<organism evidence="2 3">
    <name type="scientific">Chlorobium ferrooxidans DSM 13031</name>
    <dbReference type="NCBI Taxonomy" id="377431"/>
    <lineage>
        <taxon>Bacteria</taxon>
        <taxon>Pseudomonadati</taxon>
        <taxon>Chlorobiota</taxon>
        <taxon>Chlorobiia</taxon>
        <taxon>Chlorobiales</taxon>
        <taxon>Chlorobiaceae</taxon>
        <taxon>Chlorobium/Pelodictyon group</taxon>
        <taxon>Chlorobium</taxon>
    </lineage>
</organism>
<dbReference type="InterPro" id="IPR052514">
    <property type="entry name" value="SAM-dependent_MTase"/>
</dbReference>
<keyword evidence="2" id="KW-0489">Methyltransferase</keyword>
<dbReference type="GO" id="GO:0032259">
    <property type="term" value="P:methylation"/>
    <property type="evidence" value="ECO:0007669"/>
    <property type="project" value="UniProtKB-KW"/>
</dbReference>
<comment type="caution">
    <text evidence="2">The sequence shown here is derived from an EMBL/GenBank/DDBJ whole genome shotgun (WGS) entry which is preliminary data.</text>
</comment>
<proteinExistence type="predicted"/>
<name>Q0YTH8_9CHLB</name>
<dbReference type="Proteomes" id="UP000004162">
    <property type="component" value="Unassembled WGS sequence"/>
</dbReference>
<keyword evidence="2" id="KW-0808">Transferase</keyword>
<dbReference type="EMBL" id="AASE01000003">
    <property type="protein sequence ID" value="EAT59573.1"/>
    <property type="molecule type" value="Genomic_DNA"/>
</dbReference>
<evidence type="ECO:0000313" key="3">
    <source>
        <dbReference type="Proteomes" id="UP000004162"/>
    </source>
</evidence>
<dbReference type="Pfam" id="PF05050">
    <property type="entry name" value="Methyltransf_21"/>
    <property type="match status" value="1"/>
</dbReference>
<dbReference type="Gene3D" id="3.40.50.150">
    <property type="entry name" value="Vaccinia Virus protein VP39"/>
    <property type="match status" value="1"/>
</dbReference>
<protein>
    <submittedName>
        <fullName evidence="2">Methyltransferase FkbM</fullName>
    </submittedName>
</protein>
<dbReference type="InterPro" id="IPR006342">
    <property type="entry name" value="FkbM_mtfrase"/>
</dbReference>
<dbReference type="NCBIfam" id="TIGR01444">
    <property type="entry name" value="fkbM_fam"/>
    <property type="match status" value="1"/>
</dbReference>
<dbReference type="SUPFAM" id="SSF53335">
    <property type="entry name" value="S-adenosyl-L-methionine-dependent methyltransferases"/>
    <property type="match status" value="1"/>
</dbReference>
<dbReference type="PANTHER" id="PTHR34203:SF15">
    <property type="entry name" value="SLL1173 PROTEIN"/>
    <property type="match status" value="1"/>
</dbReference>